<sequence length="148" mass="16188">MSKVILHEALPAILAESSFLQLVLQVAAKVGKLVRGPSAYKVTRVYLEDDEPNFSWLPEELLNEPDKENVDEETQCDNMDDISPTQSIEESVQLSAPSGGDGDDLGGNNEDACQIEPQHMYSNIFYGDQGSSSYSLATNENDINESSS</sequence>
<protein>
    <submittedName>
        <fullName evidence="2">Uncharacterized protein</fullName>
    </submittedName>
</protein>
<feature type="compositionally biased region" description="Polar residues" evidence="1">
    <location>
        <begin position="129"/>
        <end position="148"/>
    </location>
</feature>
<feature type="compositionally biased region" description="Polar residues" evidence="1">
    <location>
        <begin position="83"/>
        <end position="96"/>
    </location>
</feature>
<name>A0A2P5WHB2_GOSBA</name>
<reference evidence="2 3" key="1">
    <citation type="submission" date="2015-01" db="EMBL/GenBank/DDBJ databases">
        <title>Genome of allotetraploid Gossypium barbadense reveals genomic plasticity and fiber elongation in cotton evolution.</title>
        <authorList>
            <person name="Chen X."/>
            <person name="Liu X."/>
            <person name="Zhao B."/>
            <person name="Zheng H."/>
            <person name="Hu Y."/>
            <person name="Lu G."/>
            <person name="Yang C."/>
            <person name="Chen J."/>
            <person name="Shan C."/>
            <person name="Zhang L."/>
            <person name="Zhou Y."/>
            <person name="Wang L."/>
            <person name="Guo W."/>
            <person name="Bai Y."/>
            <person name="Ruan J."/>
            <person name="Shangguan X."/>
            <person name="Mao Y."/>
            <person name="Jiang J."/>
            <person name="Zhu Y."/>
            <person name="Lei J."/>
            <person name="Kang H."/>
            <person name="Chen S."/>
            <person name="He X."/>
            <person name="Wang R."/>
            <person name="Wang Y."/>
            <person name="Chen J."/>
            <person name="Wang L."/>
            <person name="Yu S."/>
            <person name="Wang B."/>
            <person name="Wei J."/>
            <person name="Song S."/>
            <person name="Lu X."/>
            <person name="Gao Z."/>
            <person name="Gu W."/>
            <person name="Deng X."/>
            <person name="Ma D."/>
            <person name="Wang S."/>
            <person name="Liang W."/>
            <person name="Fang L."/>
            <person name="Cai C."/>
            <person name="Zhu X."/>
            <person name="Zhou B."/>
            <person name="Zhang Y."/>
            <person name="Chen Z."/>
            <person name="Xu S."/>
            <person name="Zhu R."/>
            <person name="Wang S."/>
            <person name="Zhang T."/>
            <person name="Zhao G."/>
        </authorList>
    </citation>
    <scope>NUCLEOTIDE SEQUENCE [LARGE SCALE GENOMIC DNA]</scope>
    <source>
        <strain evidence="3">cv. Xinhai21</strain>
        <tissue evidence="2">Leaf</tissue>
    </source>
</reference>
<proteinExistence type="predicted"/>
<evidence type="ECO:0000256" key="1">
    <source>
        <dbReference type="SAM" id="MobiDB-lite"/>
    </source>
</evidence>
<evidence type="ECO:0000313" key="2">
    <source>
        <dbReference type="EMBL" id="PPR90477.1"/>
    </source>
</evidence>
<dbReference type="AlphaFoldDB" id="A0A2P5WHB2"/>
<evidence type="ECO:0000313" key="3">
    <source>
        <dbReference type="Proteomes" id="UP000239757"/>
    </source>
</evidence>
<accession>A0A2P5WHB2</accession>
<gene>
    <name evidence="2" type="ORF">GOBAR_AA30204</name>
</gene>
<organism evidence="2 3">
    <name type="scientific">Gossypium barbadense</name>
    <name type="common">Sea Island cotton</name>
    <name type="synonym">Hibiscus barbadensis</name>
    <dbReference type="NCBI Taxonomy" id="3634"/>
    <lineage>
        <taxon>Eukaryota</taxon>
        <taxon>Viridiplantae</taxon>
        <taxon>Streptophyta</taxon>
        <taxon>Embryophyta</taxon>
        <taxon>Tracheophyta</taxon>
        <taxon>Spermatophyta</taxon>
        <taxon>Magnoliopsida</taxon>
        <taxon>eudicotyledons</taxon>
        <taxon>Gunneridae</taxon>
        <taxon>Pentapetalae</taxon>
        <taxon>rosids</taxon>
        <taxon>malvids</taxon>
        <taxon>Malvales</taxon>
        <taxon>Malvaceae</taxon>
        <taxon>Malvoideae</taxon>
        <taxon>Gossypium</taxon>
    </lineage>
</organism>
<dbReference type="EMBL" id="KZ667613">
    <property type="protein sequence ID" value="PPR90477.1"/>
    <property type="molecule type" value="Genomic_DNA"/>
</dbReference>
<feature type="region of interest" description="Disordered" evidence="1">
    <location>
        <begin position="61"/>
        <end position="148"/>
    </location>
</feature>
<dbReference type="Proteomes" id="UP000239757">
    <property type="component" value="Unassembled WGS sequence"/>
</dbReference>
<dbReference type="OrthoDB" id="1000497at2759"/>
<feature type="compositionally biased region" description="Acidic residues" evidence="1">
    <location>
        <begin position="69"/>
        <end position="80"/>
    </location>
</feature>